<name>A0A8H5G177_9AGAR</name>
<gene>
    <name evidence="1" type="ORF">D9758_009468</name>
</gene>
<accession>A0A8H5G177</accession>
<protein>
    <submittedName>
        <fullName evidence="1">Uncharacterized protein</fullName>
    </submittedName>
</protein>
<keyword evidence="2" id="KW-1185">Reference proteome</keyword>
<organism evidence="1 2">
    <name type="scientific">Tetrapyrgos nigripes</name>
    <dbReference type="NCBI Taxonomy" id="182062"/>
    <lineage>
        <taxon>Eukaryota</taxon>
        <taxon>Fungi</taxon>
        <taxon>Dikarya</taxon>
        <taxon>Basidiomycota</taxon>
        <taxon>Agaricomycotina</taxon>
        <taxon>Agaricomycetes</taxon>
        <taxon>Agaricomycetidae</taxon>
        <taxon>Agaricales</taxon>
        <taxon>Marasmiineae</taxon>
        <taxon>Marasmiaceae</taxon>
        <taxon>Tetrapyrgos</taxon>
    </lineage>
</organism>
<evidence type="ECO:0000313" key="1">
    <source>
        <dbReference type="EMBL" id="KAF5356416.1"/>
    </source>
</evidence>
<sequence>MLILNSLWEIARFCRTVLQRNVAAEWVKYLEITSSPGSLSGNQPFSSFYGLAAQALPKLCNLLFLRLAGPPEYATALRDCHFSRLRRFKTTLPFSKALLLFLNRHPDLSDLGLEIQLYQFYLQQSLTLAQLQSLESLKPLSHLQYYRGRSEFVPYLVQEQMPLRVVHLELGSESLNTVDDTLSALESFGSPTLEVLTCYLSCGWSLDLLENISNKLPHIELLTYCNLRGSNAKESQLEELAQNTSHQHLEVYNAFTVCAPRFSRLKSCFLVQPGPFDYSHMNKVLLNKEFKSIVSWGTLCPSLYSIKVPNGIQWMRDQTHSHLWIPGGEALSCAPQILHWFAGILSREPESVTAWRSLLRSCAVDPEQLPSSISMENLRKTLFEMEIRPALESSDGEFASSTVIEAPADSEGYM</sequence>
<dbReference type="OrthoDB" id="3069796at2759"/>
<dbReference type="AlphaFoldDB" id="A0A8H5G177"/>
<comment type="caution">
    <text evidence="1">The sequence shown here is derived from an EMBL/GenBank/DDBJ whole genome shotgun (WGS) entry which is preliminary data.</text>
</comment>
<reference evidence="1 2" key="1">
    <citation type="journal article" date="2020" name="ISME J.">
        <title>Uncovering the hidden diversity of litter-decomposition mechanisms in mushroom-forming fungi.</title>
        <authorList>
            <person name="Floudas D."/>
            <person name="Bentzer J."/>
            <person name="Ahren D."/>
            <person name="Johansson T."/>
            <person name="Persson P."/>
            <person name="Tunlid A."/>
        </authorList>
    </citation>
    <scope>NUCLEOTIDE SEQUENCE [LARGE SCALE GENOMIC DNA]</scope>
    <source>
        <strain evidence="1 2">CBS 291.85</strain>
    </source>
</reference>
<proteinExistence type="predicted"/>
<dbReference type="Proteomes" id="UP000559256">
    <property type="component" value="Unassembled WGS sequence"/>
</dbReference>
<evidence type="ECO:0000313" key="2">
    <source>
        <dbReference type="Proteomes" id="UP000559256"/>
    </source>
</evidence>
<dbReference type="EMBL" id="JAACJM010000055">
    <property type="protein sequence ID" value="KAF5356416.1"/>
    <property type="molecule type" value="Genomic_DNA"/>
</dbReference>